<sequence length="105" mass="12450">MRQFTGFYGFAESSRRRDSWNFICNLNRNTKFLSSVVFDYRLIDVHMNGYHFTWFKSLGTPKADKERLARVFANKDIVECKKKLAQCRDQGNMADVFQLETLDKH</sequence>
<dbReference type="Proteomes" id="UP000002051">
    <property type="component" value="Chromosome 4"/>
</dbReference>
<gene>
    <name evidence="1" type="ordered locus">MTR_4g029320</name>
</gene>
<dbReference type="EMBL" id="CM001220">
    <property type="protein sequence ID" value="AES87539.1"/>
    <property type="molecule type" value="Genomic_DNA"/>
</dbReference>
<organism evidence="1 3">
    <name type="scientific">Medicago truncatula</name>
    <name type="common">Barrel medic</name>
    <name type="synonym">Medicago tribuloides</name>
    <dbReference type="NCBI Taxonomy" id="3880"/>
    <lineage>
        <taxon>Eukaryota</taxon>
        <taxon>Viridiplantae</taxon>
        <taxon>Streptophyta</taxon>
        <taxon>Embryophyta</taxon>
        <taxon>Tracheophyta</taxon>
        <taxon>Spermatophyta</taxon>
        <taxon>Magnoliopsida</taxon>
        <taxon>eudicotyledons</taxon>
        <taxon>Gunneridae</taxon>
        <taxon>Pentapetalae</taxon>
        <taxon>rosids</taxon>
        <taxon>fabids</taxon>
        <taxon>Fabales</taxon>
        <taxon>Fabaceae</taxon>
        <taxon>Papilionoideae</taxon>
        <taxon>50 kb inversion clade</taxon>
        <taxon>NPAAA clade</taxon>
        <taxon>Hologalegina</taxon>
        <taxon>IRL clade</taxon>
        <taxon>Trifolieae</taxon>
        <taxon>Medicago</taxon>
    </lineage>
</organism>
<protein>
    <submittedName>
        <fullName evidence="1 2">Uncharacterized protein</fullName>
    </submittedName>
</protein>
<name>G7JJJ3_MEDTR</name>
<dbReference type="HOGENOM" id="CLU_2240578_0_0_1"/>
<proteinExistence type="predicted"/>
<reference evidence="1 3" key="1">
    <citation type="journal article" date="2011" name="Nature">
        <title>The Medicago genome provides insight into the evolution of rhizobial symbioses.</title>
        <authorList>
            <person name="Young N.D."/>
            <person name="Debelle F."/>
            <person name="Oldroyd G.E."/>
            <person name="Geurts R."/>
            <person name="Cannon S.B."/>
            <person name="Udvardi M.K."/>
            <person name="Benedito V.A."/>
            <person name="Mayer K.F."/>
            <person name="Gouzy J."/>
            <person name="Schoof H."/>
            <person name="Van de Peer Y."/>
            <person name="Proost S."/>
            <person name="Cook D.R."/>
            <person name="Meyers B.C."/>
            <person name="Spannagl M."/>
            <person name="Cheung F."/>
            <person name="De Mita S."/>
            <person name="Krishnakumar V."/>
            <person name="Gundlach H."/>
            <person name="Zhou S."/>
            <person name="Mudge J."/>
            <person name="Bharti A.K."/>
            <person name="Murray J.D."/>
            <person name="Naoumkina M.A."/>
            <person name="Rosen B."/>
            <person name="Silverstein K.A."/>
            <person name="Tang H."/>
            <person name="Rombauts S."/>
            <person name="Zhao P.X."/>
            <person name="Zhou P."/>
            <person name="Barbe V."/>
            <person name="Bardou P."/>
            <person name="Bechner M."/>
            <person name="Bellec A."/>
            <person name="Berger A."/>
            <person name="Berges H."/>
            <person name="Bidwell S."/>
            <person name="Bisseling T."/>
            <person name="Choisne N."/>
            <person name="Couloux A."/>
            <person name="Denny R."/>
            <person name="Deshpande S."/>
            <person name="Dai X."/>
            <person name="Doyle J.J."/>
            <person name="Dudez A.M."/>
            <person name="Farmer A.D."/>
            <person name="Fouteau S."/>
            <person name="Franken C."/>
            <person name="Gibelin C."/>
            <person name="Gish J."/>
            <person name="Goldstein S."/>
            <person name="Gonzalez A.J."/>
            <person name="Green P.J."/>
            <person name="Hallab A."/>
            <person name="Hartog M."/>
            <person name="Hua A."/>
            <person name="Humphray S.J."/>
            <person name="Jeong D.H."/>
            <person name="Jing Y."/>
            <person name="Jocker A."/>
            <person name="Kenton S.M."/>
            <person name="Kim D.J."/>
            <person name="Klee K."/>
            <person name="Lai H."/>
            <person name="Lang C."/>
            <person name="Lin S."/>
            <person name="Macmil S.L."/>
            <person name="Magdelenat G."/>
            <person name="Matthews L."/>
            <person name="McCorrison J."/>
            <person name="Monaghan E.L."/>
            <person name="Mun J.H."/>
            <person name="Najar F.Z."/>
            <person name="Nicholson C."/>
            <person name="Noirot C."/>
            <person name="O'Bleness M."/>
            <person name="Paule C.R."/>
            <person name="Poulain J."/>
            <person name="Prion F."/>
            <person name="Qin B."/>
            <person name="Qu C."/>
            <person name="Retzel E.F."/>
            <person name="Riddle C."/>
            <person name="Sallet E."/>
            <person name="Samain S."/>
            <person name="Samson N."/>
            <person name="Sanders I."/>
            <person name="Saurat O."/>
            <person name="Scarpelli C."/>
            <person name="Schiex T."/>
            <person name="Segurens B."/>
            <person name="Severin A.J."/>
            <person name="Sherrier D.J."/>
            <person name="Shi R."/>
            <person name="Sims S."/>
            <person name="Singer S.R."/>
            <person name="Sinharoy S."/>
            <person name="Sterck L."/>
            <person name="Viollet A."/>
            <person name="Wang B.B."/>
            <person name="Wang K."/>
            <person name="Wang M."/>
            <person name="Wang X."/>
            <person name="Warfsmann J."/>
            <person name="Weissenbach J."/>
            <person name="White D.D."/>
            <person name="White J.D."/>
            <person name="Wiley G.B."/>
            <person name="Wincker P."/>
            <person name="Xing Y."/>
            <person name="Yang L."/>
            <person name="Yao Z."/>
            <person name="Ying F."/>
            <person name="Zhai J."/>
            <person name="Zhou L."/>
            <person name="Zuber A."/>
            <person name="Denarie J."/>
            <person name="Dixon R.A."/>
            <person name="May G.D."/>
            <person name="Schwartz D.C."/>
            <person name="Rogers J."/>
            <person name="Quetier F."/>
            <person name="Town C.D."/>
            <person name="Roe B.A."/>
        </authorList>
    </citation>
    <scope>NUCLEOTIDE SEQUENCE [LARGE SCALE GENOMIC DNA]</scope>
    <source>
        <strain evidence="1">A17</strain>
        <strain evidence="2 3">cv. Jemalong A17</strain>
    </source>
</reference>
<reference evidence="2" key="3">
    <citation type="submission" date="2015-04" db="UniProtKB">
        <authorList>
            <consortium name="EnsemblPlants"/>
        </authorList>
    </citation>
    <scope>IDENTIFICATION</scope>
    <source>
        <strain evidence="2">cv. Jemalong A17</strain>
    </source>
</reference>
<accession>G7JJJ3</accession>
<evidence type="ECO:0000313" key="3">
    <source>
        <dbReference type="Proteomes" id="UP000002051"/>
    </source>
</evidence>
<keyword evidence="3" id="KW-1185">Reference proteome</keyword>
<dbReference type="AlphaFoldDB" id="G7JJJ3"/>
<evidence type="ECO:0000313" key="2">
    <source>
        <dbReference type="EnsemblPlants" id="AES87539"/>
    </source>
</evidence>
<dbReference type="PaxDb" id="3880-AES87539"/>
<evidence type="ECO:0000313" key="1">
    <source>
        <dbReference type="EMBL" id="AES87539.1"/>
    </source>
</evidence>
<reference evidence="1 3" key="2">
    <citation type="journal article" date="2014" name="BMC Genomics">
        <title>An improved genome release (version Mt4.0) for the model legume Medicago truncatula.</title>
        <authorList>
            <person name="Tang H."/>
            <person name="Krishnakumar V."/>
            <person name="Bidwell S."/>
            <person name="Rosen B."/>
            <person name="Chan A."/>
            <person name="Zhou S."/>
            <person name="Gentzbittel L."/>
            <person name="Childs K.L."/>
            <person name="Yandell M."/>
            <person name="Gundlach H."/>
            <person name="Mayer K.F."/>
            <person name="Schwartz D.C."/>
            <person name="Town C.D."/>
        </authorList>
    </citation>
    <scope>GENOME REANNOTATION</scope>
    <source>
        <strain evidence="2 3">cv. Jemalong A17</strain>
    </source>
</reference>
<dbReference type="EnsemblPlants" id="AES87539">
    <property type="protein sequence ID" value="AES87539"/>
    <property type="gene ID" value="MTR_4g029320"/>
</dbReference>